<gene>
    <name evidence="2" type="ORF">J2S74_003288</name>
</gene>
<protein>
    <submittedName>
        <fullName evidence="2">Uncharacterized protein</fullName>
    </submittedName>
</protein>
<name>A0ABT9ZXE9_9BACI</name>
<evidence type="ECO:0000256" key="1">
    <source>
        <dbReference type="SAM" id="MobiDB-lite"/>
    </source>
</evidence>
<evidence type="ECO:0000313" key="3">
    <source>
        <dbReference type="Proteomes" id="UP001230005"/>
    </source>
</evidence>
<keyword evidence="3" id="KW-1185">Reference proteome</keyword>
<dbReference type="Proteomes" id="UP001230005">
    <property type="component" value="Unassembled WGS sequence"/>
</dbReference>
<proteinExistence type="predicted"/>
<accession>A0ABT9ZXE9</accession>
<feature type="region of interest" description="Disordered" evidence="1">
    <location>
        <begin position="1"/>
        <end position="22"/>
    </location>
</feature>
<comment type="caution">
    <text evidence="2">The sequence shown here is derived from an EMBL/GenBank/DDBJ whole genome shotgun (WGS) entry which is preliminary data.</text>
</comment>
<evidence type="ECO:0000313" key="2">
    <source>
        <dbReference type="EMBL" id="MDQ0255904.1"/>
    </source>
</evidence>
<dbReference type="EMBL" id="JAUSUG010000013">
    <property type="protein sequence ID" value="MDQ0255904.1"/>
    <property type="molecule type" value="Genomic_DNA"/>
</dbReference>
<reference evidence="2 3" key="1">
    <citation type="submission" date="2023-07" db="EMBL/GenBank/DDBJ databases">
        <title>Genomic Encyclopedia of Type Strains, Phase IV (KMG-IV): sequencing the most valuable type-strain genomes for metagenomic binning, comparative biology and taxonomic classification.</title>
        <authorList>
            <person name="Goeker M."/>
        </authorList>
    </citation>
    <scope>NUCLEOTIDE SEQUENCE [LARGE SCALE GENOMIC DNA]</scope>
    <source>
        <strain evidence="2 3">DSM 9768</strain>
    </source>
</reference>
<organism evidence="2 3">
    <name type="scientific">Evansella vedderi</name>
    <dbReference type="NCBI Taxonomy" id="38282"/>
    <lineage>
        <taxon>Bacteria</taxon>
        <taxon>Bacillati</taxon>
        <taxon>Bacillota</taxon>
        <taxon>Bacilli</taxon>
        <taxon>Bacillales</taxon>
        <taxon>Bacillaceae</taxon>
        <taxon>Evansella</taxon>
    </lineage>
</organism>
<sequence length="36" mass="3722">MPAENQDGDITPLPTGRGLPLGVIGPPVAYPSQLYS</sequence>